<dbReference type="RefSeq" id="WP_256945758.1">
    <property type="nucleotide sequence ID" value="NZ_JANHNZ010000010.1"/>
</dbReference>
<evidence type="ECO:0000313" key="2">
    <source>
        <dbReference type="EMBL" id="MCQ9210646.1"/>
    </source>
</evidence>
<comment type="caution">
    <text evidence="2">The sequence shown here is derived from an EMBL/GenBank/DDBJ whole genome shotgun (WGS) entry which is preliminary data.</text>
</comment>
<dbReference type="EMBL" id="JANHNZ010000010">
    <property type="protein sequence ID" value="MCQ9210646.1"/>
    <property type="molecule type" value="Genomic_DNA"/>
</dbReference>
<evidence type="ECO:0000256" key="1">
    <source>
        <dbReference type="SAM" id="MobiDB-lite"/>
    </source>
</evidence>
<gene>
    <name evidence="2" type="ORF">NPA36_08800</name>
</gene>
<organism evidence="2 3">
    <name type="scientific">Granulicatella seriolae</name>
    <dbReference type="NCBI Taxonomy" id="2967226"/>
    <lineage>
        <taxon>Bacteria</taxon>
        <taxon>Bacillati</taxon>
        <taxon>Bacillota</taxon>
        <taxon>Bacilli</taxon>
        <taxon>Lactobacillales</taxon>
        <taxon>Carnobacteriaceae</taxon>
        <taxon>Granulicatella</taxon>
    </lineage>
</organism>
<proteinExistence type="predicted"/>
<keyword evidence="3" id="KW-1185">Reference proteome</keyword>
<sequence length="60" mass="6878">MTEVKNKGGRPPTGLNRTKMLGNRYTIEEVEEIREIARTANMTITDAILQALRNEFKKTK</sequence>
<dbReference type="Proteomes" id="UP001059480">
    <property type="component" value="Unassembled WGS sequence"/>
</dbReference>
<protein>
    <submittedName>
        <fullName evidence="2">Uncharacterized protein</fullName>
    </submittedName>
</protein>
<reference evidence="2" key="2">
    <citation type="journal article" date="2023" name="Curr. Microbiol.">
        <title>Granulicatella seriolae sp. nov., a Novel Facultative Anaerobe Isolated from Yellowtail Marine Fish.</title>
        <authorList>
            <person name="Lee M."/>
            <person name="Choi Y.J."/>
            <person name="Farooq A."/>
            <person name="Jeong J.B."/>
            <person name="Jung M.Y."/>
        </authorList>
    </citation>
    <scope>NUCLEOTIDE SEQUENCE</scope>
    <source>
        <strain evidence="2">S8</strain>
    </source>
</reference>
<reference evidence="2" key="3">
    <citation type="journal article" date="2023" name="Microbiol. Resour. Announc.">
        <title>Draft Genome Sequence of Granulicatella sp. Strain S8, Isolated from a Marine Fish, Seriola quinqueradiata.</title>
        <authorList>
            <person name="Lee M."/>
            <person name="Farooq A."/>
            <person name="Jeong J.B."/>
            <person name="Jung M.Y."/>
        </authorList>
    </citation>
    <scope>NUCLEOTIDE SEQUENCE</scope>
    <source>
        <strain evidence="2">S8</strain>
    </source>
</reference>
<accession>A0ABT1WQ61</accession>
<reference evidence="2" key="1">
    <citation type="submission" date="2022-07" db="EMBL/GenBank/DDBJ databases">
        <authorList>
            <person name="Jung M.-Y."/>
            <person name="Lee M."/>
        </authorList>
    </citation>
    <scope>NUCLEOTIDE SEQUENCE</scope>
    <source>
        <strain evidence="2">S8</strain>
    </source>
</reference>
<evidence type="ECO:0000313" key="3">
    <source>
        <dbReference type="Proteomes" id="UP001059480"/>
    </source>
</evidence>
<name>A0ABT1WQ61_9LACT</name>
<feature type="region of interest" description="Disordered" evidence="1">
    <location>
        <begin position="1"/>
        <end position="20"/>
    </location>
</feature>